<dbReference type="InterPro" id="IPR022712">
    <property type="entry name" value="Beta_Casp"/>
</dbReference>
<evidence type="ECO:0000259" key="14">
    <source>
        <dbReference type="SMART" id="SM01098"/>
    </source>
</evidence>
<dbReference type="Gene3D" id="3.40.50.10890">
    <property type="match status" value="1"/>
</dbReference>
<dbReference type="Pfam" id="PF07521">
    <property type="entry name" value="RMMBL"/>
    <property type="match status" value="1"/>
</dbReference>
<dbReference type="CDD" id="cd16292">
    <property type="entry name" value="CPSF3-like_MBL-fold"/>
    <property type="match status" value="1"/>
</dbReference>
<protein>
    <recommendedName>
        <fullName evidence="3">Endoribonuclease YSH1</fullName>
    </recommendedName>
    <alternativeName>
        <fullName evidence="9">Endoribonuclease ysh1</fullName>
    </alternativeName>
    <alternativeName>
        <fullName evidence="8 10">mRNA 3'-end-processing protein YSH1</fullName>
    </alternativeName>
</protein>
<evidence type="ECO:0000256" key="1">
    <source>
        <dbReference type="ARBA" id="ARBA00004123"/>
    </source>
</evidence>
<keyword evidence="6" id="KW-0378">Hydrolase</keyword>
<reference evidence="15" key="1">
    <citation type="journal article" date="2020" name="Fungal Divers.">
        <title>Resolving the Mortierellaceae phylogeny through synthesis of multi-gene phylogenetics and phylogenomics.</title>
        <authorList>
            <person name="Vandepol N."/>
            <person name="Liber J."/>
            <person name="Desiro A."/>
            <person name="Na H."/>
            <person name="Kennedy M."/>
            <person name="Barry K."/>
            <person name="Grigoriev I.V."/>
            <person name="Miller A.N."/>
            <person name="O'Donnell K."/>
            <person name="Stajich J.E."/>
            <person name="Bonito G."/>
        </authorList>
    </citation>
    <scope>NUCLEOTIDE SEQUENCE</scope>
    <source>
        <strain evidence="15">BC1065</strain>
    </source>
</reference>
<dbReference type="InterPro" id="IPR011108">
    <property type="entry name" value="RMMBL"/>
</dbReference>
<evidence type="ECO:0000256" key="5">
    <source>
        <dbReference type="ARBA" id="ARBA00022722"/>
    </source>
</evidence>
<dbReference type="Pfam" id="PF11718">
    <property type="entry name" value="CPSF73-100_C"/>
    <property type="match status" value="1"/>
</dbReference>
<dbReference type="PANTHER" id="PTHR11203">
    <property type="entry name" value="CLEAVAGE AND POLYADENYLATION SPECIFICITY FACTOR FAMILY MEMBER"/>
    <property type="match status" value="1"/>
</dbReference>
<dbReference type="Pfam" id="PF10996">
    <property type="entry name" value="Beta-Casp"/>
    <property type="match status" value="1"/>
</dbReference>
<dbReference type="SMART" id="SM01027">
    <property type="entry name" value="Beta-Casp"/>
    <property type="match status" value="1"/>
</dbReference>
<dbReference type="OrthoDB" id="10249535at2759"/>
<dbReference type="GO" id="GO:0004521">
    <property type="term" value="F:RNA endonuclease activity"/>
    <property type="evidence" value="ECO:0007669"/>
    <property type="project" value="TreeGrafter"/>
</dbReference>
<evidence type="ECO:0000313" key="16">
    <source>
        <dbReference type="Proteomes" id="UP000807716"/>
    </source>
</evidence>
<evidence type="ECO:0000259" key="12">
    <source>
        <dbReference type="SMART" id="SM00849"/>
    </source>
</evidence>
<dbReference type="Pfam" id="PF16661">
    <property type="entry name" value="Lactamase_B_6"/>
    <property type="match status" value="1"/>
</dbReference>
<dbReference type="GO" id="GO:0006398">
    <property type="term" value="P:mRNA 3'-end processing by stem-loop binding and cleavage"/>
    <property type="evidence" value="ECO:0007669"/>
    <property type="project" value="TreeGrafter"/>
</dbReference>
<evidence type="ECO:0000256" key="3">
    <source>
        <dbReference type="ARBA" id="ARBA00018311"/>
    </source>
</evidence>
<dbReference type="EMBL" id="JAAAJB010000292">
    <property type="protein sequence ID" value="KAG0259233.1"/>
    <property type="molecule type" value="Genomic_DNA"/>
</dbReference>
<evidence type="ECO:0000256" key="7">
    <source>
        <dbReference type="ARBA" id="ARBA00023242"/>
    </source>
</evidence>
<evidence type="ECO:0000256" key="2">
    <source>
        <dbReference type="ARBA" id="ARBA00010624"/>
    </source>
</evidence>
<keyword evidence="16" id="KW-1185">Reference proteome</keyword>
<dbReference type="InterPro" id="IPR036866">
    <property type="entry name" value="RibonucZ/Hydroxyglut_hydro"/>
</dbReference>
<comment type="subcellular location">
    <subcellularLocation>
        <location evidence="1">Nucleus</location>
    </subcellularLocation>
</comment>
<dbReference type="SUPFAM" id="SSF56281">
    <property type="entry name" value="Metallo-hydrolase/oxidoreductase"/>
    <property type="match status" value="1"/>
</dbReference>
<dbReference type="GO" id="GO:0005847">
    <property type="term" value="C:mRNA cleavage and polyadenylation specificity factor complex"/>
    <property type="evidence" value="ECO:0007669"/>
    <property type="project" value="TreeGrafter"/>
</dbReference>
<dbReference type="FunFam" id="3.40.50.10890:FF:000001">
    <property type="entry name" value="Cleavage and polyadenylation specificity factor subunit 3"/>
    <property type="match status" value="1"/>
</dbReference>
<evidence type="ECO:0000256" key="4">
    <source>
        <dbReference type="ARBA" id="ARBA00022664"/>
    </source>
</evidence>
<evidence type="ECO:0000256" key="6">
    <source>
        <dbReference type="ARBA" id="ARBA00022801"/>
    </source>
</evidence>
<comment type="similarity">
    <text evidence="2">Belongs to the metallo-beta-lactamase superfamily. RNA-metabolizing metallo-beta-lactamase-like family. CPSF2/YSH1 subfamily.</text>
</comment>
<dbReference type="SMART" id="SM01098">
    <property type="entry name" value="CPSF73-100_C"/>
    <property type="match status" value="1"/>
</dbReference>
<keyword evidence="4" id="KW-0507">mRNA processing</keyword>
<feature type="compositionally biased region" description="Basic and acidic residues" evidence="11">
    <location>
        <begin position="618"/>
        <end position="629"/>
    </location>
</feature>
<evidence type="ECO:0000259" key="13">
    <source>
        <dbReference type="SMART" id="SM01027"/>
    </source>
</evidence>
<dbReference type="AlphaFoldDB" id="A0A9P6Q2J6"/>
<gene>
    <name evidence="15" type="primary">CPSF3</name>
    <name evidence="15" type="ORF">DFQ27_004184</name>
</gene>
<dbReference type="Gene3D" id="3.60.15.10">
    <property type="entry name" value="Ribonuclease Z/Hydroxyacylglutathione hydrolase-like"/>
    <property type="match status" value="1"/>
</dbReference>
<evidence type="ECO:0000313" key="15">
    <source>
        <dbReference type="EMBL" id="KAG0259233.1"/>
    </source>
</evidence>
<feature type="region of interest" description="Disordered" evidence="11">
    <location>
        <begin position="605"/>
        <end position="647"/>
    </location>
</feature>
<evidence type="ECO:0000256" key="11">
    <source>
        <dbReference type="SAM" id="MobiDB-lite"/>
    </source>
</evidence>
<evidence type="ECO:0000256" key="9">
    <source>
        <dbReference type="ARBA" id="ARBA00069466"/>
    </source>
</evidence>
<organism evidence="15 16">
    <name type="scientific">Actinomortierella ambigua</name>
    <dbReference type="NCBI Taxonomy" id="1343610"/>
    <lineage>
        <taxon>Eukaryota</taxon>
        <taxon>Fungi</taxon>
        <taxon>Fungi incertae sedis</taxon>
        <taxon>Mucoromycota</taxon>
        <taxon>Mortierellomycotina</taxon>
        <taxon>Mortierellomycetes</taxon>
        <taxon>Mortierellales</taxon>
        <taxon>Mortierellaceae</taxon>
        <taxon>Actinomortierella</taxon>
    </lineage>
</organism>
<accession>A0A9P6Q2J6</accession>
<feature type="domain" description="Beta-Casp" evidence="13">
    <location>
        <begin position="253"/>
        <end position="374"/>
    </location>
</feature>
<dbReference type="Proteomes" id="UP000807716">
    <property type="component" value="Unassembled WGS sequence"/>
</dbReference>
<dbReference type="InterPro" id="IPR021718">
    <property type="entry name" value="CPSF73-100_C"/>
</dbReference>
<name>A0A9P6Q2J6_9FUNG</name>
<dbReference type="InterPro" id="IPR050698">
    <property type="entry name" value="MBL"/>
</dbReference>
<dbReference type="SMART" id="SM00849">
    <property type="entry name" value="Lactamase_B"/>
    <property type="match status" value="1"/>
</dbReference>
<proteinExistence type="inferred from homology"/>
<keyword evidence="7" id="KW-0539">Nucleus</keyword>
<comment type="caution">
    <text evidence="15">The sequence shown here is derived from an EMBL/GenBank/DDBJ whole genome shotgun (WGS) entry which is preliminary data.</text>
</comment>
<sequence>MYKRKAEAPIVGDKSDLMEITPLGAGSEVGRSCHVLTYKGKTVLLDCGIHPGLSGMSRLPYFDEVDASTIDVLLITHFHVDHSAALPYFTETTTFKGRVFMTHPTKAIFKWLLSDYVKVSNVSSNDALYDDAQLSSCYEKIEAIDYHQEINVDGIKFTAYNAGHVLGAAMFLIEIAGIKILYTGDYSREEDRHLMAAEKPPNVQPDVLICESTYGVLSHEPRLDRERRFTSTVHDIVQRGGRCLLPVFALGQAQELLLMLDEYWAAHPELESIPVYYASSLAKKCMTVYQTYINMMNAKIRKQFAVSNPFVFKHISHLKNMDSFDDTGPCVMMASPGMLQNGLSRELFERWCTDKKNGLIITGYSVENTLAKDVMNEPEEITTMSGQKLKLKMTVDSVSFSAHVDYTQNSAFIDEVKAPHLVLVHGETNAMGRLKSALMSKYHERDETIHIYTPRNAETVKLYFRGEKLAKIIGHMASSFPEESKLVSGVLVVKDFQYTIMDTNDLEEFVGLQTTSVVQRQMVPYHASFSLLKYHLQQMFGKLIELERDETKREAVRVFDTVDVKEYTANQVLLEWTGNSVNDMVADSVLAVILNIEGSPASVKLARSEHKHSHSHAHSHESKMTKEEVVGESSSTSSSSLEVGKNTKDSMVAAGAVESEQRMNVKDDFHDLCLFFESQFGPENMARDDKTRTIKITLDGMEAVVDCLNFTVKCEADALRHRAQNVLERAVRTCML</sequence>
<dbReference type="InterPro" id="IPR001279">
    <property type="entry name" value="Metallo-B-lactamas"/>
</dbReference>
<dbReference type="PANTHER" id="PTHR11203:SF11">
    <property type="entry name" value="CLEAVAGE AND POLYADENYLATION SPECIFICITY FACTOR SUBUNIT 3"/>
    <property type="match status" value="1"/>
</dbReference>
<dbReference type="GO" id="GO:0004534">
    <property type="term" value="F:5'-3' RNA exonuclease activity"/>
    <property type="evidence" value="ECO:0007669"/>
    <property type="project" value="TreeGrafter"/>
</dbReference>
<feature type="domain" description="Pre-mRNA 3'-end-processing endonuclease polyadenylation factor C-term" evidence="14">
    <location>
        <begin position="483"/>
        <end position="736"/>
    </location>
</feature>
<dbReference type="GO" id="GO:0003723">
    <property type="term" value="F:RNA binding"/>
    <property type="evidence" value="ECO:0007669"/>
    <property type="project" value="TreeGrafter"/>
</dbReference>
<keyword evidence="5" id="KW-0540">Nuclease</keyword>
<evidence type="ECO:0000256" key="8">
    <source>
        <dbReference type="ARBA" id="ARBA00032592"/>
    </source>
</evidence>
<feature type="domain" description="Metallo-beta-lactamase" evidence="12">
    <location>
        <begin position="30"/>
        <end position="234"/>
    </location>
</feature>
<evidence type="ECO:0000256" key="10">
    <source>
        <dbReference type="ARBA" id="ARBA00075008"/>
    </source>
</evidence>